<keyword evidence="7" id="KW-0460">Magnesium</keyword>
<protein>
    <recommendedName>
        <fullName evidence="7">UDP-N-acetylmuramoyl-L-alanyl-D-glutamate--2,6-diaminopimelate ligase</fullName>
        <ecNumber evidence="7">6.3.2.13</ecNumber>
    </recommendedName>
    <alternativeName>
        <fullName evidence="7">Meso-A2pm-adding enzyme</fullName>
    </alternativeName>
    <alternativeName>
        <fullName evidence="7">Meso-diaminopimelate-adding enzyme</fullName>
    </alternativeName>
    <alternativeName>
        <fullName evidence="7">UDP-MurNAc-L-Ala-D-Glu:meso-diaminopimelate ligase</fullName>
    </alternativeName>
    <alternativeName>
        <fullName evidence="7">UDP-MurNAc-tripeptide synthetase</fullName>
    </alternativeName>
    <alternativeName>
        <fullName evidence="7">UDP-N-acetylmuramyl-tripeptide synthetase</fullName>
    </alternativeName>
</protein>
<dbReference type="Gene3D" id="3.90.190.20">
    <property type="entry name" value="Mur ligase, C-terminal domain"/>
    <property type="match status" value="1"/>
</dbReference>
<keyword evidence="5 7" id="KW-0131">Cell cycle</keyword>
<evidence type="ECO:0000256" key="4">
    <source>
        <dbReference type="ARBA" id="ARBA00022984"/>
    </source>
</evidence>
<feature type="binding site" evidence="7">
    <location>
        <begin position="132"/>
        <end position="138"/>
    </location>
    <ligand>
        <name>ATP</name>
        <dbReference type="ChEBI" id="CHEBI:30616"/>
    </ligand>
</feature>
<dbReference type="Pfam" id="PF08245">
    <property type="entry name" value="Mur_ligase_M"/>
    <property type="match status" value="1"/>
</dbReference>
<feature type="domain" description="Mur ligase N-terminal catalytic" evidence="9">
    <location>
        <begin position="42"/>
        <end position="118"/>
    </location>
</feature>
<evidence type="ECO:0000256" key="6">
    <source>
        <dbReference type="ARBA" id="ARBA00023316"/>
    </source>
</evidence>
<dbReference type="GO" id="GO:0000287">
    <property type="term" value="F:magnesium ion binding"/>
    <property type="evidence" value="ECO:0007669"/>
    <property type="project" value="UniProtKB-UniRule"/>
</dbReference>
<dbReference type="InterPro" id="IPR013221">
    <property type="entry name" value="Mur_ligase_cen"/>
</dbReference>
<dbReference type="InterPro" id="IPR036615">
    <property type="entry name" value="Mur_ligase_C_dom_sf"/>
</dbReference>
<evidence type="ECO:0000259" key="9">
    <source>
        <dbReference type="Pfam" id="PF01225"/>
    </source>
</evidence>
<dbReference type="NCBIfam" id="TIGR01085">
    <property type="entry name" value="murE"/>
    <property type="match status" value="1"/>
</dbReference>
<comment type="pathway">
    <text evidence="7 8">Cell wall biogenesis; peptidoglycan biosynthesis.</text>
</comment>
<name>A0A136PJ89_9ACTN</name>
<dbReference type="InterPro" id="IPR004101">
    <property type="entry name" value="Mur_ligase_C"/>
</dbReference>
<evidence type="ECO:0000313" key="13">
    <source>
        <dbReference type="Proteomes" id="UP000070620"/>
    </source>
</evidence>
<comment type="PTM">
    <text evidence="7">Carboxylation is probably crucial for Mg(2+) binding and, consequently, for the gamma-phosphate positioning of ATP.</text>
</comment>
<gene>
    <name evidence="7" type="primary">murE</name>
    <name evidence="12" type="ORF">AWW66_29545</name>
</gene>
<dbReference type="GO" id="GO:0051301">
    <property type="term" value="P:cell division"/>
    <property type="evidence" value="ECO:0007669"/>
    <property type="project" value="UniProtKB-KW"/>
</dbReference>
<feature type="binding site" evidence="7">
    <location>
        <position position="201"/>
    </location>
    <ligand>
        <name>UDP-N-acetyl-alpha-D-muramoyl-L-alanyl-D-glutamate</name>
        <dbReference type="ChEBI" id="CHEBI:83900"/>
    </ligand>
</feature>
<feature type="domain" description="Mur ligase central" evidence="11">
    <location>
        <begin position="130"/>
        <end position="327"/>
    </location>
</feature>
<feature type="binding site" evidence="7">
    <location>
        <position position="49"/>
    </location>
    <ligand>
        <name>UDP-N-acetyl-alpha-D-muramoyl-L-alanyl-D-glutamate</name>
        <dbReference type="ChEBI" id="CHEBI:83900"/>
    </ligand>
</feature>
<keyword evidence="4 7" id="KW-0573">Peptidoglycan synthesis</keyword>
<dbReference type="UniPathway" id="UPA00219"/>
<sequence length="513" mass="51634">MPGNPRPRSVSPVRLGDLATRLPAATPAELVAPAADAADRSVTGVTHASQEVRPGDLYAALPGARRHGAEFAAAAAAAGAVAALTDPAGAPAVAEAGLPALVVADPRAVLGVLASAVYGDPTEGLTVIGITGTAGKTSTAYLVESGLRAAGHVTGLIGTVETRLGDLVIDSVRTTPEATDLHAMLAAARERGVTAVVMEVSSHALAMGRVGGVRFTVGGYTNFGSDHLDFHADAADYFAAKAQLFDGRCAVEVLNHDDPALRPLVKPTTVGYSAAGDPAATWWAGDVDGEGYAQRFTAHGPDGLVLSGGVALPGRHNVANALLAIAALVGAGVDPATAAAGVAACGGVPGRLELVGAGPVRGVVDYAHKADAIVAALAALRELSAGRLICVIGAGGDRDRGKRPVMGAAAAEGADVVLVTDDNPRTEDPAAIRAEVLAGAYRAGAPARIIEVPGRRAAIDEAVRLAEPGDVVALLGKGHERGQEVAGQVHPFDDRTELADALRVRFGDLAGRR</sequence>
<keyword evidence="7 12" id="KW-0436">Ligase</keyword>
<dbReference type="NCBIfam" id="NF001126">
    <property type="entry name" value="PRK00139.1-4"/>
    <property type="match status" value="1"/>
</dbReference>
<comment type="function">
    <text evidence="7">Catalyzes the addition of meso-diaminopimelic acid to the nucleotide precursor UDP-N-acetylmuramoyl-L-alanyl-D-glutamate (UMAG) in the biosynthesis of bacterial cell-wall peptidoglycan.</text>
</comment>
<keyword evidence="7" id="KW-0067">ATP-binding</keyword>
<evidence type="ECO:0000256" key="8">
    <source>
        <dbReference type="RuleBase" id="RU004135"/>
    </source>
</evidence>
<dbReference type="GO" id="GO:0008360">
    <property type="term" value="P:regulation of cell shape"/>
    <property type="evidence" value="ECO:0007669"/>
    <property type="project" value="UniProtKB-KW"/>
</dbReference>
<dbReference type="Proteomes" id="UP000070620">
    <property type="component" value="Unassembled WGS sequence"/>
</dbReference>
<proteinExistence type="inferred from homology"/>
<keyword evidence="7" id="KW-0547">Nucleotide-binding</keyword>
<dbReference type="EMBL" id="LRQV01000188">
    <property type="protein sequence ID" value="KXK58480.1"/>
    <property type="molecule type" value="Genomic_DNA"/>
</dbReference>
<feature type="binding site" evidence="7">
    <location>
        <position position="209"/>
    </location>
    <ligand>
        <name>UDP-N-acetyl-alpha-D-muramoyl-L-alanyl-D-glutamate</name>
        <dbReference type="ChEBI" id="CHEBI:83900"/>
    </ligand>
</feature>
<comment type="subcellular location">
    <subcellularLocation>
        <location evidence="7 8">Cytoplasm</location>
    </subcellularLocation>
</comment>
<dbReference type="GO" id="GO:0005524">
    <property type="term" value="F:ATP binding"/>
    <property type="evidence" value="ECO:0007669"/>
    <property type="project" value="UniProtKB-UniRule"/>
</dbReference>
<feature type="short sequence motif" description="Meso-diaminopimelate recognition motif" evidence="7">
    <location>
        <begin position="422"/>
        <end position="425"/>
    </location>
</feature>
<dbReference type="InterPro" id="IPR036565">
    <property type="entry name" value="Mur-like_cat_sf"/>
</dbReference>
<evidence type="ECO:0000313" key="12">
    <source>
        <dbReference type="EMBL" id="KXK58480.1"/>
    </source>
</evidence>
<dbReference type="Gene3D" id="3.40.1190.10">
    <property type="entry name" value="Mur-like, catalytic domain"/>
    <property type="match status" value="1"/>
</dbReference>
<feature type="binding site" evidence="7">
    <location>
        <begin position="422"/>
        <end position="425"/>
    </location>
    <ligand>
        <name>meso-2,6-diaminopimelate</name>
        <dbReference type="ChEBI" id="CHEBI:57791"/>
    </ligand>
</feature>
<feature type="binding site" evidence="7">
    <location>
        <position position="476"/>
    </location>
    <ligand>
        <name>meso-2,6-diaminopimelate</name>
        <dbReference type="ChEBI" id="CHEBI:57791"/>
    </ligand>
</feature>
<evidence type="ECO:0000256" key="3">
    <source>
        <dbReference type="ARBA" id="ARBA00022960"/>
    </source>
</evidence>
<comment type="caution">
    <text evidence="7">Lacks conserved residue(s) required for the propagation of feature annotation.</text>
</comment>
<dbReference type="PANTHER" id="PTHR23135:SF4">
    <property type="entry name" value="UDP-N-ACETYLMURAMOYL-L-ALANYL-D-GLUTAMATE--2,6-DIAMINOPIMELATE LIGASE MURE HOMOLOG, CHLOROPLASTIC"/>
    <property type="match status" value="1"/>
</dbReference>
<organism evidence="12 13">
    <name type="scientific">Micromonospora rosaria</name>
    <dbReference type="NCBI Taxonomy" id="47874"/>
    <lineage>
        <taxon>Bacteria</taxon>
        <taxon>Bacillati</taxon>
        <taxon>Actinomycetota</taxon>
        <taxon>Actinomycetes</taxon>
        <taxon>Micromonosporales</taxon>
        <taxon>Micromonosporaceae</taxon>
        <taxon>Micromonospora</taxon>
    </lineage>
</organism>
<dbReference type="GO" id="GO:0008765">
    <property type="term" value="F:UDP-N-acetylmuramoylalanyl-D-glutamate-2,6-diaminopimelate ligase activity"/>
    <property type="evidence" value="ECO:0007669"/>
    <property type="project" value="UniProtKB-UniRule"/>
</dbReference>
<dbReference type="SUPFAM" id="SSF63418">
    <property type="entry name" value="MurE/MurF N-terminal domain"/>
    <property type="match status" value="1"/>
</dbReference>
<dbReference type="SUPFAM" id="SSF53623">
    <property type="entry name" value="MurD-like peptide ligases, catalytic domain"/>
    <property type="match status" value="1"/>
</dbReference>
<evidence type="ECO:0000259" key="11">
    <source>
        <dbReference type="Pfam" id="PF08245"/>
    </source>
</evidence>
<evidence type="ECO:0000256" key="7">
    <source>
        <dbReference type="HAMAP-Rule" id="MF_00208"/>
    </source>
</evidence>
<dbReference type="GO" id="GO:0009252">
    <property type="term" value="P:peptidoglycan biosynthetic process"/>
    <property type="evidence" value="ECO:0007669"/>
    <property type="project" value="UniProtKB-UniRule"/>
</dbReference>
<accession>A0A136PJ89</accession>
<dbReference type="AlphaFoldDB" id="A0A136PJ89"/>
<dbReference type="Pfam" id="PF02875">
    <property type="entry name" value="Mur_ligase_C"/>
    <property type="match status" value="1"/>
</dbReference>
<comment type="cofactor">
    <cofactor evidence="7">
        <name>Mg(2+)</name>
        <dbReference type="ChEBI" id="CHEBI:18420"/>
    </cofactor>
</comment>
<keyword evidence="2 7" id="KW-0132">Cell division</keyword>
<dbReference type="GO" id="GO:0005737">
    <property type="term" value="C:cytoplasm"/>
    <property type="evidence" value="ECO:0007669"/>
    <property type="project" value="UniProtKB-SubCell"/>
</dbReference>
<evidence type="ECO:0000256" key="5">
    <source>
        <dbReference type="ARBA" id="ARBA00023306"/>
    </source>
</evidence>
<comment type="similarity">
    <text evidence="1 7">Belongs to the MurCDEF family. MurE subfamily.</text>
</comment>
<feature type="binding site" evidence="7">
    <location>
        <position position="398"/>
    </location>
    <ligand>
        <name>meso-2,6-diaminopimelate</name>
        <dbReference type="ChEBI" id="CHEBI:57791"/>
    </ligand>
</feature>
<feature type="domain" description="Mur ligase C-terminal" evidence="10">
    <location>
        <begin position="350"/>
        <end position="478"/>
    </location>
</feature>
<feature type="binding site" evidence="7">
    <location>
        <position position="480"/>
    </location>
    <ligand>
        <name>meso-2,6-diaminopimelate</name>
        <dbReference type="ChEBI" id="CHEBI:57791"/>
    </ligand>
</feature>
<comment type="caution">
    <text evidence="12">The sequence shown here is derived from an EMBL/GenBank/DDBJ whole genome shotgun (WGS) entry which is preliminary data.</text>
</comment>
<dbReference type="HAMAP" id="MF_00208">
    <property type="entry name" value="MurE"/>
    <property type="match status" value="1"/>
</dbReference>
<feature type="binding site" evidence="7">
    <location>
        <begin position="174"/>
        <end position="175"/>
    </location>
    <ligand>
        <name>UDP-N-acetyl-alpha-D-muramoyl-L-alanyl-D-glutamate</name>
        <dbReference type="ChEBI" id="CHEBI:83900"/>
    </ligand>
</feature>
<feature type="modified residue" description="N6-carboxylysine" evidence="7">
    <location>
        <position position="241"/>
    </location>
</feature>
<dbReference type="PANTHER" id="PTHR23135">
    <property type="entry name" value="MUR LIGASE FAMILY MEMBER"/>
    <property type="match status" value="1"/>
</dbReference>
<reference evidence="12 13" key="1">
    <citation type="submission" date="2016-01" db="EMBL/GenBank/DDBJ databases">
        <title>Whole genome sequence and analysis of Micromonospora rosaria DSM 803, which can produce antibacterial substance rosamicin.</title>
        <authorList>
            <person name="Yang H."/>
            <person name="He X."/>
            <person name="Zhu D."/>
        </authorList>
    </citation>
    <scope>NUCLEOTIDE SEQUENCE [LARGE SCALE GENOMIC DNA]</scope>
    <source>
        <strain evidence="12 13">DSM 803</strain>
    </source>
</reference>
<dbReference type="NCBIfam" id="NF001124">
    <property type="entry name" value="PRK00139.1-2"/>
    <property type="match status" value="1"/>
</dbReference>
<keyword evidence="7" id="KW-0963">Cytoplasm</keyword>
<dbReference type="GO" id="GO:0071555">
    <property type="term" value="P:cell wall organization"/>
    <property type="evidence" value="ECO:0007669"/>
    <property type="project" value="UniProtKB-KW"/>
</dbReference>
<keyword evidence="6 7" id="KW-0961">Cell wall biogenesis/degradation</keyword>
<evidence type="ECO:0000256" key="1">
    <source>
        <dbReference type="ARBA" id="ARBA00005898"/>
    </source>
</evidence>
<evidence type="ECO:0000256" key="2">
    <source>
        <dbReference type="ARBA" id="ARBA00022618"/>
    </source>
</evidence>
<dbReference type="InterPro" id="IPR000713">
    <property type="entry name" value="Mur_ligase_N"/>
</dbReference>
<dbReference type="Pfam" id="PF01225">
    <property type="entry name" value="Mur_ligase"/>
    <property type="match status" value="1"/>
</dbReference>
<comment type="catalytic activity">
    <reaction evidence="7">
        <text>UDP-N-acetyl-alpha-D-muramoyl-L-alanyl-D-glutamate + meso-2,6-diaminopimelate + ATP = UDP-N-acetyl-alpha-D-muramoyl-L-alanyl-gamma-D-glutamyl-meso-2,6-diaminopimelate + ADP + phosphate + H(+)</text>
        <dbReference type="Rhea" id="RHEA:23676"/>
        <dbReference type="ChEBI" id="CHEBI:15378"/>
        <dbReference type="ChEBI" id="CHEBI:30616"/>
        <dbReference type="ChEBI" id="CHEBI:43474"/>
        <dbReference type="ChEBI" id="CHEBI:57791"/>
        <dbReference type="ChEBI" id="CHEBI:83900"/>
        <dbReference type="ChEBI" id="CHEBI:83905"/>
        <dbReference type="ChEBI" id="CHEBI:456216"/>
        <dbReference type="EC" id="6.3.2.13"/>
    </reaction>
</comment>
<keyword evidence="3 7" id="KW-0133">Cell shape</keyword>
<evidence type="ECO:0000259" key="10">
    <source>
        <dbReference type="Pfam" id="PF02875"/>
    </source>
</evidence>
<dbReference type="InterPro" id="IPR005761">
    <property type="entry name" value="UDP-N-AcMur-Glu-dNH2Pim_ligase"/>
</dbReference>
<dbReference type="Gene3D" id="3.40.1390.10">
    <property type="entry name" value="MurE/MurF, N-terminal domain"/>
    <property type="match status" value="1"/>
</dbReference>
<dbReference type="SUPFAM" id="SSF53244">
    <property type="entry name" value="MurD-like peptide ligases, peptide-binding domain"/>
    <property type="match status" value="1"/>
</dbReference>
<dbReference type="InterPro" id="IPR035911">
    <property type="entry name" value="MurE/MurF_N"/>
</dbReference>
<dbReference type="EC" id="6.3.2.13" evidence="7"/>
<keyword evidence="13" id="KW-1185">Reference proteome</keyword>